<name>A0ABC9ZPS5_CORST</name>
<evidence type="ECO:0008006" key="4">
    <source>
        <dbReference type="Google" id="ProtNLM"/>
    </source>
</evidence>
<sequence length="96" mass="10308">MFYQIPLSLEPLGIRVSHINHTGNPPRFRPHPLQDVAHVMGHSPNVLLSTYAHVLSGSQDRITAAISAHVGKDLSPGRPALRAVGEWQNSSSAPGS</sequence>
<dbReference type="Proteomes" id="UP000315234">
    <property type="component" value="Unassembled WGS sequence"/>
</dbReference>
<dbReference type="AlphaFoldDB" id="A0ABC9ZPS5"/>
<evidence type="ECO:0000256" key="1">
    <source>
        <dbReference type="SAM" id="MobiDB-lite"/>
    </source>
</evidence>
<accession>A0ABC9ZPS5</accession>
<feature type="compositionally biased region" description="Polar residues" evidence="1">
    <location>
        <begin position="87"/>
        <end position="96"/>
    </location>
</feature>
<proteinExistence type="predicted"/>
<evidence type="ECO:0000313" key="2">
    <source>
        <dbReference type="EMBL" id="GEA43951.1"/>
    </source>
</evidence>
<evidence type="ECO:0000313" key="3">
    <source>
        <dbReference type="Proteomes" id="UP000315234"/>
    </source>
</evidence>
<reference evidence="2 3" key="1">
    <citation type="submission" date="2019-06" db="EMBL/GenBank/DDBJ databases">
        <title>Draft genome sequence of Corynebacterium striatum NBRC 15291.</title>
        <authorList>
            <person name="Miura T."/>
            <person name="Furukawa M."/>
            <person name="Shimamura M."/>
            <person name="Ohyama Y."/>
            <person name="Yamazoe A."/>
            <person name="Kawasaki H."/>
        </authorList>
    </citation>
    <scope>NUCLEOTIDE SEQUENCE [LARGE SCALE GENOMIC DNA]</scope>
    <source>
        <strain evidence="2 3">NBRC 15291</strain>
    </source>
</reference>
<feature type="region of interest" description="Disordered" evidence="1">
    <location>
        <begin position="77"/>
        <end position="96"/>
    </location>
</feature>
<dbReference type="EMBL" id="BJLD01000002">
    <property type="protein sequence ID" value="GEA43951.1"/>
    <property type="molecule type" value="Genomic_DNA"/>
</dbReference>
<protein>
    <recommendedName>
        <fullName evidence="4">Integrase</fullName>
    </recommendedName>
</protein>
<comment type="caution">
    <text evidence="2">The sequence shown here is derived from an EMBL/GenBank/DDBJ whole genome shotgun (WGS) entry which is preliminary data.</text>
</comment>
<gene>
    <name evidence="2" type="ORF">Cst04h_21210</name>
</gene>
<organism evidence="2 3">
    <name type="scientific">Corynebacterium striatum</name>
    <dbReference type="NCBI Taxonomy" id="43770"/>
    <lineage>
        <taxon>Bacteria</taxon>
        <taxon>Bacillati</taxon>
        <taxon>Actinomycetota</taxon>
        <taxon>Actinomycetes</taxon>
        <taxon>Mycobacteriales</taxon>
        <taxon>Corynebacteriaceae</taxon>
        <taxon>Corynebacterium</taxon>
    </lineage>
</organism>